<feature type="compositionally biased region" description="Basic residues" evidence="9">
    <location>
        <begin position="795"/>
        <end position="804"/>
    </location>
</feature>
<dbReference type="RefSeq" id="XP_014664656.1">
    <property type="nucleotide sequence ID" value="XM_014809170.1"/>
</dbReference>
<dbReference type="InterPro" id="IPR053826">
    <property type="entry name" value="WDR75"/>
</dbReference>
<dbReference type="InterPro" id="IPR057644">
    <property type="entry name" value="Beta-prop_WDR75_2nd"/>
</dbReference>
<evidence type="ECO:0000256" key="4">
    <source>
        <dbReference type="ARBA" id="ARBA00022574"/>
    </source>
</evidence>
<evidence type="ECO:0000256" key="2">
    <source>
        <dbReference type="ARBA" id="ARBA00022517"/>
    </source>
</evidence>
<proteinExistence type="predicted"/>
<dbReference type="Pfam" id="PF23869">
    <property type="entry name" value="Beta-prop_WDR75_1st"/>
    <property type="match status" value="1"/>
</dbReference>
<organism evidence="11 12">
    <name type="scientific">Priapulus caudatus</name>
    <name type="common">Priapulid worm</name>
    <dbReference type="NCBI Taxonomy" id="37621"/>
    <lineage>
        <taxon>Eukaryota</taxon>
        <taxon>Metazoa</taxon>
        <taxon>Ecdysozoa</taxon>
        <taxon>Scalidophora</taxon>
        <taxon>Priapulida</taxon>
        <taxon>Priapulimorpha</taxon>
        <taxon>Priapulimorphida</taxon>
        <taxon>Priapulidae</taxon>
        <taxon>Priapulus</taxon>
    </lineage>
</organism>
<dbReference type="PANTHER" id="PTHR44215:SF1">
    <property type="entry name" value="WD REPEAT-CONTAINING PROTEIN 75"/>
    <property type="match status" value="1"/>
</dbReference>
<feature type="domain" description="WD repeat-containing protein 75 second beta-propeller" evidence="10">
    <location>
        <begin position="346"/>
        <end position="671"/>
    </location>
</feature>
<feature type="region of interest" description="Disordered" evidence="9">
    <location>
        <begin position="765"/>
        <end position="828"/>
    </location>
</feature>
<evidence type="ECO:0000256" key="1">
    <source>
        <dbReference type="ARBA" id="ARBA00004604"/>
    </source>
</evidence>
<gene>
    <name evidence="12" type="primary">LOC106806978</name>
</gene>
<feature type="repeat" description="WD" evidence="8">
    <location>
        <begin position="63"/>
        <end position="105"/>
    </location>
</feature>
<evidence type="ECO:0000313" key="11">
    <source>
        <dbReference type="Proteomes" id="UP000695022"/>
    </source>
</evidence>
<name>A0ABM1DXI5_PRICU</name>
<dbReference type="Pfam" id="PF23769">
    <property type="entry name" value="Beta-prop_WDR75_2nd"/>
    <property type="match status" value="1"/>
</dbReference>
<dbReference type="InterPro" id="IPR015943">
    <property type="entry name" value="WD40/YVTN_repeat-like_dom_sf"/>
</dbReference>
<accession>A0ABM1DXI5</accession>
<dbReference type="InterPro" id="IPR001680">
    <property type="entry name" value="WD40_rpt"/>
</dbReference>
<keyword evidence="3" id="KW-0698">rRNA processing</keyword>
<evidence type="ECO:0000256" key="9">
    <source>
        <dbReference type="SAM" id="MobiDB-lite"/>
    </source>
</evidence>
<dbReference type="InterPro" id="IPR036322">
    <property type="entry name" value="WD40_repeat_dom_sf"/>
</dbReference>
<dbReference type="PANTHER" id="PTHR44215">
    <property type="entry name" value="WD REPEAT-CONTAINING PROTEIN 75"/>
    <property type="match status" value="1"/>
</dbReference>
<dbReference type="PROSITE" id="PS50082">
    <property type="entry name" value="WD_REPEATS_2"/>
    <property type="match status" value="1"/>
</dbReference>
<keyword evidence="11" id="KW-1185">Reference proteome</keyword>
<comment type="subcellular location">
    <subcellularLocation>
        <location evidence="1">Nucleus</location>
        <location evidence="1">Nucleolus</location>
    </subcellularLocation>
</comment>
<evidence type="ECO:0000313" key="12">
    <source>
        <dbReference type="RefSeq" id="XP_014664656.1"/>
    </source>
</evidence>
<keyword evidence="2" id="KW-0690">Ribosome biogenesis</keyword>
<keyword evidence="7" id="KW-0539">Nucleus</keyword>
<evidence type="ECO:0000256" key="8">
    <source>
        <dbReference type="PROSITE-ProRule" id="PRU00221"/>
    </source>
</evidence>
<dbReference type="Proteomes" id="UP000695022">
    <property type="component" value="Unplaced"/>
</dbReference>
<evidence type="ECO:0000259" key="10">
    <source>
        <dbReference type="Pfam" id="PF23769"/>
    </source>
</evidence>
<dbReference type="Gene3D" id="2.130.10.10">
    <property type="entry name" value="YVTN repeat-like/Quinoprotein amine dehydrogenase"/>
    <property type="match status" value="3"/>
</dbReference>
<evidence type="ECO:0000256" key="7">
    <source>
        <dbReference type="ARBA" id="ARBA00023242"/>
    </source>
</evidence>
<protein>
    <submittedName>
        <fullName evidence="12">WD repeat-containing protein 75-like isoform X1</fullName>
    </submittedName>
</protein>
<dbReference type="SUPFAM" id="SSF50978">
    <property type="entry name" value="WD40 repeat-like"/>
    <property type="match status" value="2"/>
</dbReference>
<dbReference type="SMART" id="SM00320">
    <property type="entry name" value="WD40"/>
    <property type="match status" value="6"/>
</dbReference>
<sequence length="845" mass="94102">MAASMENNVHPKIGPDISVFMKGGSNMLGFRPLFSRDSKCLFIIQGSSILVYNTNSGEHIRQLCKHTQQIVGIQIYPRNHLQLVSCSSDGTVIHWDYTDGVVLKEYNLQCKVFAFFMPFEDNSICFITKNKYKDEENIVLLRVRFSANEHREKRFLMKNLLPDEKSITFGNKGEYVAAVNGEKLYAYHVKTESIRRHLLGGDRHFTCIAAHPTETCLATGDDSGRILLWYNFMIVNQPAKSVLHWHSLPVTGISFTVEGSHLYSVGGENVLVKWTMGQTQHREFLPRLGAPIKHLSISSDSFMLATCHLDNSIQIISSHLTITQVIQGITHNHVKQESSGTLPVGLVYDSRSAALVLNGKVGHLQFYSVQTDKQLYNLDIVGQNVVSGASQNSPIIYTEVERAAFSDSGQWLATVQRRADGWSQQEISLKFWQYDNSSQTYLLNTKVDLPHMEKVNKLLFQPGSAVNTPLAVTTSDDTKFKIWGLVDDTDIYRERNCWACESCGYYKSSAATEAAFSDDGSLLAVVFDQMATLWTPENNALKVALSIPGCQDNIRHVLFGNKGAAHLLLSGTQTKLVVWNLLTFCIEWCVELQVVALAGDPMSDLVAGITKDSTLYVYRLGSSTPVYTHENVSTSPVLSAIFLPNALEWKRKSSTLLWQQTSQLYFMNENQELLTINESSGGVGEAREQGVKIEGNLPLTPFGQLLAKKTKTGVESVQRQRHVQLGNPGSDAVIDMLGGPSHTLAPVESLCLPFLTALLIPKPDSKATQHEDEDKPRAPSAEASSSDSDSETKVQKKQRKLKRPMKLDSVQRDSAHLPPPTNAKQNEAHLWKVAEENFDWLGSCF</sequence>
<evidence type="ECO:0000256" key="3">
    <source>
        <dbReference type="ARBA" id="ARBA00022552"/>
    </source>
</evidence>
<reference evidence="12" key="1">
    <citation type="submission" date="2025-08" db="UniProtKB">
        <authorList>
            <consortium name="RefSeq"/>
        </authorList>
    </citation>
    <scope>IDENTIFICATION</scope>
</reference>
<evidence type="ECO:0000256" key="5">
    <source>
        <dbReference type="ARBA" id="ARBA00022737"/>
    </source>
</evidence>
<dbReference type="GeneID" id="106806978"/>
<evidence type="ECO:0000256" key="6">
    <source>
        <dbReference type="ARBA" id="ARBA00023163"/>
    </source>
</evidence>
<feature type="compositionally biased region" description="Basic and acidic residues" evidence="9">
    <location>
        <begin position="765"/>
        <end position="777"/>
    </location>
</feature>
<keyword evidence="6" id="KW-0804">Transcription</keyword>
<feature type="compositionally biased region" description="Basic and acidic residues" evidence="9">
    <location>
        <begin position="805"/>
        <end position="815"/>
    </location>
</feature>
<keyword evidence="4 8" id="KW-0853">WD repeat</keyword>
<keyword evidence="5" id="KW-0677">Repeat</keyword>